<protein>
    <submittedName>
        <fullName evidence="2">Uncharacterized protein</fullName>
    </submittedName>
</protein>
<accession>A0A1R1XH92</accession>
<evidence type="ECO:0000313" key="2">
    <source>
        <dbReference type="EMBL" id="OMJ13991.1"/>
    </source>
</evidence>
<name>A0A1R1XH92_9FUNG</name>
<evidence type="ECO:0000313" key="3">
    <source>
        <dbReference type="Proteomes" id="UP000187429"/>
    </source>
</evidence>
<organism evidence="2 3">
    <name type="scientific">Smittium culicis</name>
    <dbReference type="NCBI Taxonomy" id="133412"/>
    <lineage>
        <taxon>Eukaryota</taxon>
        <taxon>Fungi</taxon>
        <taxon>Fungi incertae sedis</taxon>
        <taxon>Zoopagomycota</taxon>
        <taxon>Kickxellomycotina</taxon>
        <taxon>Harpellomycetes</taxon>
        <taxon>Harpellales</taxon>
        <taxon>Legeriomycetaceae</taxon>
        <taxon>Smittium</taxon>
    </lineage>
</organism>
<keyword evidence="3" id="KW-1185">Reference proteome</keyword>
<dbReference type="AlphaFoldDB" id="A0A1R1XH92"/>
<comment type="caution">
    <text evidence="2">The sequence shown here is derived from an EMBL/GenBank/DDBJ whole genome shotgun (WGS) entry which is preliminary data.</text>
</comment>
<evidence type="ECO:0000256" key="1">
    <source>
        <dbReference type="SAM" id="MobiDB-lite"/>
    </source>
</evidence>
<feature type="region of interest" description="Disordered" evidence="1">
    <location>
        <begin position="1"/>
        <end position="22"/>
    </location>
</feature>
<reference evidence="3" key="1">
    <citation type="submission" date="2017-01" db="EMBL/GenBank/DDBJ databases">
        <authorList>
            <person name="Wang Y."/>
            <person name="White M."/>
            <person name="Kvist S."/>
            <person name="Moncalvo J.-M."/>
        </authorList>
    </citation>
    <scope>NUCLEOTIDE SEQUENCE [LARGE SCALE GENOMIC DNA]</scope>
    <source>
        <strain evidence="3">ID-206-W2</strain>
    </source>
</reference>
<dbReference type="EMBL" id="LSSM01004831">
    <property type="protein sequence ID" value="OMJ13991.1"/>
    <property type="molecule type" value="Genomic_DNA"/>
</dbReference>
<sequence>MLSIGDKKLALSAPSDKNQGSAVDFSGLPERFSGKPDPIPVDVWIFTFRKFLRSKDGTIKQSRKFLKFG</sequence>
<dbReference type="Proteomes" id="UP000187429">
    <property type="component" value="Unassembled WGS sequence"/>
</dbReference>
<gene>
    <name evidence="2" type="ORF">AYI69_g8771</name>
</gene>
<proteinExistence type="predicted"/>